<gene>
    <name evidence="2" type="ORF">D0511_18435</name>
</gene>
<feature type="signal peptide" evidence="1">
    <location>
        <begin position="1"/>
        <end position="23"/>
    </location>
</feature>
<protein>
    <recommendedName>
        <fullName evidence="4">Beta-lactamase</fullName>
    </recommendedName>
</protein>
<dbReference type="AlphaFoldDB" id="A0AAD0RJ86"/>
<dbReference type="EMBL" id="CP031761">
    <property type="protein sequence ID" value="AXR03852.1"/>
    <property type="molecule type" value="Genomic_DNA"/>
</dbReference>
<evidence type="ECO:0000256" key="1">
    <source>
        <dbReference type="SAM" id="SignalP"/>
    </source>
</evidence>
<reference evidence="2 3" key="1">
    <citation type="submission" date="2018-08" db="EMBL/GenBank/DDBJ databases">
        <title>Whole Genome Sequences of Two Pseudoalteromonas piscicida Strains, DE1-A and DE2-A, which Exhibit Strong Antibacterial Activity against Vibrio vulnificus.</title>
        <authorList>
            <person name="Richards G.P."/>
            <person name="Needleman D.S."/>
            <person name="Watson M.A."/>
            <person name="Polson S.W."/>
        </authorList>
    </citation>
    <scope>NUCLEOTIDE SEQUENCE [LARGE SCALE GENOMIC DNA]</scope>
    <source>
        <strain evidence="2 3">DE2-A</strain>
    </source>
</reference>
<organism evidence="2 3">
    <name type="scientific">Pseudoalteromonas piscicida</name>
    <dbReference type="NCBI Taxonomy" id="43662"/>
    <lineage>
        <taxon>Bacteria</taxon>
        <taxon>Pseudomonadati</taxon>
        <taxon>Pseudomonadota</taxon>
        <taxon>Gammaproteobacteria</taxon>
        <taxon>Alteromonadales</taxon>
        <taxon>Pseudoalteromonadaceae</taxon>
        <taxon>Pseudoalteromonas</taxon>
    </lineage>
</organism>
<dbReference type="RefSeq" id="WP_088532189.1">
    <property type="nucleotide sequence ID" value="NZ_CP021646.1"/>
</dbReference>
<accession>A0AAD0RJ86</accession>
<proteinExistence type="predicted"/>
<dbReference type="Proteomes" id="UP000258102">
    <property type="component" value="Chromosome 1"/>
</dbReference>
<evidence type="ECO:0000313" key="3">
    <source>
        <dbReference type="Proteomes" id="UP000258102"/>
    </source>
</evidence>
<evidence type="ECO:0000313" key="2">
    <source>
        <dbReference type="EMBL" id="AXR03852.1"/>
    </source>
</evidence>
<name>A0AAD0RJ86_PSEO7</name>
<evidence type="ECO:0008006" key="4">
    <source>
        <dbReference type="Google" id="ProtNLM"/>
    </source>
</evidence>
<keyword evidence="1" id="KW-0732">Signal</keyword>
<dbReference type="KEGG" id="ppis:B1L02_18355"/>
<sequence>MQKRINRYLLSAILTAVSYSANATAEFDTTWRMNIQDLSASNSRIFNEQDTTSWFTALDISSEFKGIRVAATANWIKTGGVSELDLEVSEAYYDFTVGDWFASVGKKKLDWDVGYGFRPLDMFSPTDSLAVYTAVPPGAWMAVGDYFTETGNISLVCNETTPDYLEKGVKVAASLGCGGRYYQYFDDFEAQAVVHYDEKLGARVGGSALTVIGDSLEIHGSLLWQQKHRMPVFDQGALLSDYFVPSVQTQWQRGSVQALMGINYSFRFGMTLIAEYWHDGRAPSNAQWRNLIAVADGNMDRHQLQVMRGHFATQNLFRDNLMLHLRTSSTAWQPTLTWVVNPSDNSMLVDGKLCYSGFKNHSLCGGVRQYGGGDESIYEQLSFDKTWYFSTELKF</sequence>
<feature type="chain" id="PRO_5041979661" description="Beta-lactamase" evidence="1">
    <location>
        <begin position="24"/>
        <end position="395"/>
    </location>
</feature>